<evidence type="ECO:0000256" key="2">
    <source>
        <dbReference type="SAM" id="MobiDB-lite"/>
    </source>
</evidence>
<dbReference type="Proteomes" id="UP000887540">
    <property type="component" value="Unplaced"/>
</dbReference>
<feature type="compositionally biased region" description="Polar residues" evidence="2">
    <location>
        <begin position="152"/>
        <end position="163"/>
    </location>
</feature>
<evidence type="ECO:0000313" key="4">
    <source>
        <dbReference type="WBParaSite" id="ACRNAN_scaffold4073.g13771.t1"/>
    </source>
</evidence>
<accession>A0A914DV89</accession>
<evidence type="ECO:0000313" key="3">
    <source>
        <dbReference type="Proteomes" id="UP000887540"/>
    </source>
</evidence>
<name>A0A914DV89_9BILA</name>
<sequence length="362" mass="41588">MSDLDSDLEEIWQILTNSPVYEMDPKLSMNPNMMMEAGFSNSPNSRSVQTYEDLVAPAELFEEDHRFLASSSTMDVSSPRSTGTASSPVKLPSVVESFSPQICQPQTSASNYQPQFAYAQPNVSSNYGYAQIVYPGNDQEMQLVAPKKSTKRQPSNSSASSPTKRGRGAPTNEYYFEEQPFTAENYKEFFKILSAKRMGFTIFEFTPLKIETEEEKRKYVKQTGADVQRLCSNGSYYKRTAHELKDGAQFAGSEIKKHINGNMYMRNYKKDKSHTSNSKTVATDEKLQFLEPNLHEELLWMKAKNQQLEAKTQQLEAERQNYRRCIFRVRNLEYDTQNDHDQVLNTLKEFCLYNETEIHDTL</sequence>
<feature type="region of interest" description="Disordered" evidence="2">
    <location>
        <begin position="70"/>
        <end position="89"/>
    </location>
</feature>
<dbReference type="AlphaFoldDB" id="A0A914DV89"/>
<reference evidence="4" key="1">
    <citation type="submission" date="2022-11" db="UniProtKB">
        <authorList>
            <consortium name="WormBaseParasite"/>
        </authorList>
    </citation>
    <scope>IDENTIFICATION</scope>
</reference>
<feature type="coiled-coil region" evidence="1">
    <location>
        <begin position="298"/>
        <end position="325"/>
    </location>
</feature>
<protein>
    <submittedName>
        <fullName evidence="4">Uncharacterized protein</fullName>
    </submittedName>
</protein>
<keyword evidence="1" id="KW-0175">Coiled coil</keyword>
<organism evidence="3 4">
    <name type="scientific">Acrobeloides nanus</name>
    <dbReference type="NCBI Taxonomy" id="290746"/>
    <lineage>
        <taxon>Eukaryota</taxon>
        <taxon>Metazoa</taxon>
        <taxon>Ecdysozoa</taxon>
        <taxon>Nematoda</taxon>
        <taxon>Chromadorea</taxon>
        <taxon>Rhabditida</taxon>
        <taxon>Tylenchina</taxon>
        <taxon>Cephalobomorpha</taxon>
        <taxon>Cephaloboidea</taxon>
        <taxon>Cephalobidae</taxon>
        <taxon>Acrobeloides</taxon>
    </lineage>
</organism>
<feature type="compositionally biased region" description="Polar residues" evidence="2">
    <location>
        <begin position="70"/>
        <end position="87"/>
    </location>
</feature>
<evidence type="ECO:0000256" key="1">
    <source>
        <dbReference type="SAM" id="Coils"/>
    </source>
</evidence>
<dbReference type="WBParaSite" id="ACRNAN_scaffold4073.g13771.t1">
    <property type="protein sequence ID" value="ACRNAN_scaffold4073.g13771.t1"/>
    <property type="gene ID" value="ACRNAN_scaffold4073.g13771"/>
</dbReference>
<keyword evidence="3" id="KW-1185">Reference proteome</keyword>
<feature type="region of interest" description="Disordered" evidence="2">
    <location>
        <begin position="145"/>
        <end position="171"/>
    </location>
</feature>
<proteinExistence type="predicted"/>